<dbReference type="VEuPathDB" id="TriTrypDB:ADEAN_000007200"/>
<accession>A0A7G2BYX6</accession>
<dbReference type="EMBL" id="LR877145">
    <property type="protein sequence ID" value="CAD2212660.1"/>
    <property type="molecule type" value="Genomic_DNA"/>
</dbReference>
<dbReference type="InterPro" id="IPR011042">
    <property type="entry name" value="6-blade_b-propeller_TolB-like"/>
</dbReference>
<gene>
    <name evidence="1" type="ORF">ADEAN_000007200</name>
</gene>
<dbReference type="Gene3D" id="2.120.10.30">
    <property type="entry name" value="TolB, C-terminal domain"/>
    <property type="match status" value="1"/>
</dbReference>
<evidence type="ECO:0000313" key="1">
    <source>
        <dbReference type="EMBL" id="CAD2212660.1"/>
    </source>
</evidence>
<keyword evidence="2" id="KW-1185">Reference proteome</keyword>
<evidence type="ECO:0008006" key="3">
    <source>
        <dbReference type="Google" id="ProtNLM"/>
    </source>
</evidence>
<protein>
    <recommendedName>
        <fullName evidence="3">SMP-30/Gluconolaconase/LRE-like region containing protein</fullName>
    </recommendedName>
</protein>
<dbReference type="SUPFAM" id="SSF63829">
    <property type="entry name" value="Calcium-dependent phosphotriesterase"/>
    <property type="match status" value="1"/>
</dbReference>
<dbReference type="Proteomes" id="UP000515908">
    <property type="component" value="Chromosome 01"/>
</dbReference>
<name>A0A7G2BYX6_9TRYP</name>
<proteinExistence type="predicted"/>
<organism evidence="1 2">
    <name type="scientific">Angomonas deanei</name>
    <dbReference type="NCBI Taxonomy" id="59799"/>
    <lineage>
        <taxon>Eukaryota</taxon>
        <taxon>Discoba</taxon>
        <taxon>Euglenozoa</taxon>
        <taxon>Kinetoplastea</taxon>
        <taxon>Metakinetoplastina</taxon>
        <taxon>Trypanosomatida</taxon>
        <taxon>Trypanosomatidae</taxon>
        <taxon>Strigomonadinae</taxon>
        <taxon>Angomonas</taxon>
    </lineage>
</organism>
<evidence type="ECO:0000313" key="2">
    <source>
        <dbReference type="Proteomes" id="UP000515908"/>
    </source>
</evidence>
<sequence length="278" mass="29630">METVFESADLFLTSITCTPNNDIVGITANGQIVLINVESKSSEVILETDITARGLCQADEEGKTFFVTNPFDAEVVEVQDGETGTVPLFTSVEGRPFIAPSAVAVSPKDNEVFFTDAGVAGASSFDNPCGAVYRTIRDRKQVVALCGQGLVLPVAVAVDKWGYVYVCEQGANQLLRYVPEGNHFVGSVFYRFNGSMGPSGVCVRDDGTQFVSLQERNRGEIHVDGKVLVISAAGELKGEVVLPQCNLLGVCLSDDQSSLFVLALDDGTGTSIVYTVPL</sequence>
<dbReference type="AlphaFoldDB" id="A0A7G2BYX6"/>
<reference evidence="1 2" key="1">
    <citation type="submission" date="2020-08" db="EMBL/GenBank/DDBJ databases">
        <authorList>
            <person name="Newling K."/>
            <person name="Davey J."/>
            <person name="Forrester S."/>
        </authorList>
    </citation>
    <scope>NUCLEOTIDE SEQUENCE [LARGE SCALE GENOMIC DNA]</scope>
    <source>
        <strain evidence="2">Crithidia deanei Carvalho (ATCC PRA-265)</strain>
    </source>
</reference>